<dbReference type="GO" id="GO:0032259">
    <property type="term" value="P:methylation"/>
    <property type="evidence" value="ECO:0007669"/>
    <property type="project" value="UniProtKB-KW"/>
</dbReference>
<dbReference type="EMBL" id="CAMGYJ010000010">
    <property type="protein sequence ID" value="CAI0553324.1"/>
    <property type="molecule type" value="Genomic_DNA"/>
</dbReference>
<dbReference type="GO" id="GO:0008171">
    <property type="term" value="F:O-methyltransferase activity"/>
    <property type="evidence" value="ECO:0007669"/>
    <property type="project" value="InterPro"/>
</dbReference>
<evidence type="ECO:0000313" key="7">
    <source>
        <dbReference type="Proteomes" id="UP001154282"/>
    </source>
</evidence>
<dbReference type="AlphaFoldDB" id="A0AAV0R787"/>
<gene>
    <name evidence="6" type="ORF">LITE_LOCUS46802</name>
</gene>
<dbReference type="InterPro" id="IPR036388">
    <property type="entry name" value="WH-like_DNA-bd_sf"/>
</dbReference>
<keyword evidence="3" id="KW-0949">S-adenosyl-L-methionine</keyword>
<dbReference type="SUPFAM" id="SSF53335">
    <property type="entry name" value="S-adenosyl-L-methionine-dependent methyltransferases"/>
    <property type="match status" value="1"/>
</dbReference>
<dbReference type="PANTHER" id="PTHR11746">
    <property type="entry name" value="O-METHYLTRANSFERASE"/>
    <property type="match status" value="1"/>
</dbReference>
<dbReference type="Gene3D" id="3.40.50.150">
    <property type="entry name" value="Vaccinia Virus protein VP39"/>
    <property type="match status" value="1"/>
</dbReference>
<dbReference type="Gene3D" id="1.10.10.10">
    <property type="entry name" value="Winged helix-like DNA-binding domain superfamily/Winged helix DNA-binding domain"/>
    <property type="match status" value="1"/>
</dbReference>
<protein>
    <submittedName>
        <fullName evidence="6">Uncharacterized protein</fullName>
    </submittedName>
</protein>
<dbReference type="SUPFAM" id="SSF46785">
    <property type="entry name" value="Winged helix' DNA-binding domain"/>
    <property type="match status" value="1"/>
</dbReference>
<feature type="domain" description="O-methyltransferase dimerisation" evidence="5">
    <location>
        <begin position="18"/>
        <end position="116"/>
    </location>
</feature>
<reference evidence="6" key="1">
    <citation type="submission" date="2022-08" db="EMBL/GenBank/DDBJ databases">
        <authorList>
            <person name="Gutierrez-Valencia J."/>
        </authorList>
    </citation>
    <scope>NUCLEOTIDE SEQUENCE</scope>
</reference>
<dbReference type="Pfam" id="PF00891">
    <property type="entry name" value="Methyltransf_2"/>
    <property type="match status" value="1"/>
</dbReference>
<feature type="domain" description="O-methyltransferase C-terminal" evidence="4">
    <location>
        <begin position="142"/>
        <end position="347"/>
    </location>
</feature>
<sequence>MEGECAERRKKAKLAIIEMAHAISVPMSLTAVVRLNVADAIWQGGANAPLSAAEIISRLPPPHLLSSGAAAQADPRNLQRILRLLSAHGVFDEHVAAASGERKYSLTDVGETLVTDADGVSYAAYILQHHQDVLIRTWPLVHETVTDPTTDPFVKVHGESTYDYYGKRPEMIELMRKSMYGTSAPFMKALLGGDYGGFHGVKTLVDVAGNSGDSLRMILPKFPNIREGINFDLPEVVAKAPAIPNVKHVGGDMFKSIPSGDAIFMKWALTAWAEEECKKVMENCYKALPQGGKLIVIEPVLPEKSDHSLRTRALLESDVFMMTLYRVKSKQKTEEEFKQLGLAVGFSNFRAFYYVDYFLTLMEFQK</sequence>
<comment type="caution">
    <text evidence="6">The sequence shown here is derived from an EMBL/GenBank/DDBJ whole genome shotgun (WGS) entry which is preliminary data.</text>
</comment>
<dbReference type="InterPro" id="IPR001077">
    <property type="entry name" value="COMT_C"/>
</dbReference>
<keyword evidence="7" id="KW-1185">Reference proteome</keyword>
<dbReference type="PROSITE" id="PS51683">
    <property type="entry name" value="SAM_OMT_II"/>
    <property type="match status" value="1"/>
</dbReference>
<accession>A0AAV0R787</accession>
<keyword evidence="1" id="KW-0489">Methyltransferase</keyword>
<dbReference type="InterPro" id="IPR016461">
    <property type="entry name" value="COMT-like"/>
</dbReference>
<evidence type="ECO:0000256" key="1">
    <source>
        <dbReference type="ARBA" id="ARBA00022603"/>
    </source>
</evidence>
<dbReference type="Pfam" id="PF08100">
    <property type="entry name" value="Dimerisation"/>
    <property type="match status" value="1"/>
</dbReference>
<proteinExistence type="predicted"/>
<dbReference type="InterPro" id="IPR036390">
    <property type="entry name" value="WH_DNA-bd_sf"/>
</dbReference>
<evidence type="ECO:0000256" key="2">
    <source>
        <dbReference type="ARBA" id="ARBA00022679"/>
    </source>
</evidence>
<dbReference type="GO" id="GO:0046983">
    <property type="term" value="F:protein dimerization activity"/>
    <property type="evidence" value="ECO:0007669"/>
    <property type="project" value="InterPro"/>
</dbReference>
<name>A0AAV0R787_9ROSI</name>
<dbReference type="Proteomes" id="UP001154282">
    <property type="component" value="Unassembled WGS sequence"/>
</dbReference>
<dbReference type="InterPro" id="IPR029063">
    <property type="entry name" value="SAM-dependent_MTases_sf"/>
</dbReference>
<evidence type="ECO:0000256" key="3">
    <source>
        <dbReference type="ARBA" id="ARBA00022691"/>
    </source>
</evidence>
<dbReference type="PIRSF" id="PIRSF005739">
    <property type="entry name" value="O-mtase"/>
    <property type="match status" value="1"/>
</dbReference>
<organism evidence="6 7">
    <name type="scientific">Linum tenue</name>
    <dbReference type="NCBI Taxonomy" id="586396"/>
    <lineage>
        <taxon>Eukaryota</taxon>
        <taxon>Viridiplantae</taxon>
        <taxon>Streptophyta</taxon>
        <taxon>Embryophyta</taxon>
        <taxon>Tracheophyta</taxon>
        <taxon>Spermatophyta</taxon>
        <taxon>Magnoliopsida</taxon>
        <taxon>eudicotyledons</taxon>
        <taxon>Gunneridae</taxon>
        <taxon>Pentapetalae</taxon>
        <taxon>rosids</taxon>
        <taxon>fabids</taxon>
        <taxon>Malpighiales</taxon>
        <taxon>Linaceae</taxon>
        <taxon>Linum</taxon>
    </lineage>
</organism>
<evidence type="ECO:0000259" key="4">
    <source>
        <dbReference type="Pfam" id="PF00891"/>
    </source>
</evidence>
<dbReference type="InterPro" id="IPR012967">
    <property type="entry name" value="COMT_dimerisation"/>
</dbReference>
<keyword evidence="2" id="KW-0808">Transferase</keyword>
<evidence type="ECO:0000313" key="6">
    <source>
        <dbReference type="EMBL" id="CAI0553324.1"/>
    </source>
</evidence>
<evidence type="ECO:0000259" key="5">
    <source>
        <dbReference type="Pfam" id="PF08100"/>
    </source>
</evidence>